<dbReference type="InterPro" id="IPR036097">
    <property type="entry name" value="HisK_dim/P_sf"/>
</dbReference>
<keyword evidence="4" id="KW-0808">Transferase</keyword>
<keyword evidence="9" id="KW-0472">Membrane</keyword>
<evidence type="ECO:0000256" key="8">
    <source>
        <dbReference type="ARBA" id="ARBA00023012"/>
    </source>
</evidence>
<dbReference type="Proteomes" id="UP000012081">
    <property type="component" value="Unassembled WGS sequence"/>
</dbReference>
<keyword evidence="7" id="KW-0067">ATP-binding</keyword>
<dbReference type="InterPro" id="IPR003661">
    <property type="entry name" value="HisK_dim/P_dom"/>
</dbReference>
<reference evidence="11 12" key="1">
    <citation type="submission" date="2013-03" db="EMBL/GenBank/DDBJ databases">
        <title>Assembly of a new bacterial strain Brevibacillus borstelensis AK1.</title>
        <authorList>
            <person name="Rajan I."/>
            <person name="PoliReddy D."/>
            <person name="Sugumar T."/>
            <person name="Rathinam K."/>
            <person name="Alqarawi S."/>
            <person name="Khalil A.B."/>
            <person name="Sivakumar N."/>
        </authorList>
    </citation>
    <scope>NUCLEOTIDE SEQUENCE [LARGE SCALE GENOMIC DNA]</scope>
    <source>
        <strain evidence="11 12">AK1</strain>
    </source>
</reference>
<gene>
    <name evidence="11" type="ORF">I532_11029</name>
</gene>
<organism evidence="11 12">
    <name type="scientific">Brevibacillus borstelensis AK1</name>
    <dbReference type="NCBI Taxonomy" id="1300222"/>
    <lineage>
        <taxon>Bacteria</taxon>
        <taxon>Bacillati</taxon>
        <taxon>Bacillota</taxon>
        <taxon>Bacilli</taxon>
        <taxon>Bacillales</taxon>
        <taxon>Paenibacillaceae</taxon>
        <taxon>Brevibacillus</taxon>
    </lineage>
</organism>
<dbReference type="SUPFAM" id="SSF55874">
    <property type="entry name" value="ATPase domain of HSP90 chaperone/DNA topoisomerase II/histidine kinase"/>
    <property type="match status" value="1"/>
</dbReference>
<dbReference type="SUPFAM" id="SSF55785">
    <property type="entry name" value="PYP-like sensor domain (PAS domain)"/>
    <property type="match status" value="1"/>
</dbReference>
<dbReference type="EMBL" id="APBN01000004">
    <property type="protein sequence ID" value="EMT52181.1"/>
    <property type="molecule type" value="Genomic_DNA"/>
</dbReference>
<keyword evidence="5" id="KW-0547">Nucleotide-binding</keyword>
<comment type="catalytic activity">
    <reaction evidence="1">
        <text>ATP + protein L-histidine = ADP + protein N-phospho-L-histidine.</text>
        <dbReference type="EC" id="2.7.13.3"/>
    </reaction>
</comment>
<dbReference type="Gene3D" id="3.40.190.10">
    <property type="entry name" value="Periplasmic binding protein-like II"/>
    <property type="match status" value="2"/>
</dbReference>
<dbReference type="Gene3D" id="1.10.287.130">
    <property type="match status" value="1"/>
</dbReference>
<dbReference type="CDD" id="cd13704">
    <property type="entry name" value="PBP2_HisK"/>
    <property type="match status" value="1"/>
</dbReference>
<dbReference type="STRING" id="1300222.I532_11029"/>
<dbReference type="RefSeq" id="WP_003388236.1">
    <property type="nucleotide sequence ID" value="NZ_APBN01000004.1"/>
</dbReference>
<dbReference type="CDD" id="cd00130">
    <property type="entry name" value="PAS"/>
    <property type="match status" value="1"/>
</dbReference>
<evidence type="ECO:0000256" key="3">
    <source>
        <dbReference type="ARBA" id="ARBA00022553"/>
    </source>
</evidence>
<dbReference type="Pfam" id="PF00512">
    <property type="entry name" value="HisKA"/>
    <property type="match status" value="1"/>
</dbReference>
<dbReference type="Pfam" id="PF02518">
    <property type="entry name" value="HATPase_c"/>
    <property type="match status" value="1"/>
</dbReference>
<dbReference type="SUPFAM" id="SSF53850">
    <property type="entry name" value="Periplasmic binding protein-like II"/>
    <property type="match status" value="1"/>
</dbReference>
<dbReference type="PATRIC" id="fig|1300222.3.peg.2295"/>
<evidence type="ECO:0000313" key="11">
    <source>
        <dbReference type="EMBL" id="EMT52181.1"/>
    </source>
</evidence>
<feature type="transmembrane region" description="Helical" evidence="9">
    <location>
        <begin position="277"/>
        <end position="298"/>
    </location>
</feature>
<accession>M8DYT7</accession>
<keyword evidence="9" id="KW-0812">Transmembrane</keyword>
<dbReference type="InterPro" id="IPR001638">
    <property type="entry name" value="Solute-binding_3/MltF_N"/>
</dbReference>
<dbReference type="CDD" id="cd00075">
    <property type="entry name" value="HATPase"/>
    <property type="match status" value="1"/>
</dbReference>
<evidence type="ECO:0000313" key="12">
    <source>
        <dbReference type="Proteomes" id="UP000012081"/>
    </source>
</evidence>
<name>M8DYT7_9BACL</name>
<comment type="caution">
    <text evidence="11">The sequence shown here is derived from an EMBL/GenBank/DDBJ whole genome shotgun (WGS) entry which is preliminary data.</text>
</comment>
<keyword evidence="6 11" id="KW-0418">Kinase</keyword>
<evidence type="ECO:0000256" key="6">
    <source>
        <dbReference type="ARBA" id="ARBA00022777"/>
    </source>
</evidence>
<dbReference type="Gene3D" id="3.30.450.20">
    <property type="entry name" value="PAS domain"/>
    <property type="match status" value="1"/>
</dbReference>
<dbReference type="Pfam" id="PF00497">
    <property type="entry name" value="SBP_bac_3"/>
    <property type="match status" value="1"/>
</dbReference>
<keyword evidence="9" id="KW-1133">Transmembrane helix</keyword>
<dbReference type="CDD" id="cd00082">
    <property type="entry name" value="HisKA"/>
    <property type="match status" value="1"/>
</dbReference>
<evidence type="ECO:0000256" key="5">
    <source>
        <dbReference type="ARBA" id="ARBA00022741"/>
    </source>
</evidence>
<dbReference type="PROSITE" id="PS50109">
    <property type="entry name" value="HIS_KIN"/>
    <property type="match status" value="1"/>
</dbReference>
<dbReference type="InterPro" id="IPR000014">
    <property type="entry name" value="PAS"/>
</dbReference>
<keyword evidence="12" id="KW-1185">Reference proteome</keyword>
<evidence type="ECO:0000256" key="4">
    <source>
        <dbReference type="ARBA" id="ARBA00022679"/>
    </source>
</evidence>
<dbReference type="OrthoDB" id="9784397at2"/>
<evidence type="ECO:0000256" key="9">
    <source>
        <dbReference type="SAM" id="Phobius"/>
    </source>
</evidence>
<dbReference type="AlphaFoldDB" id="M8DYT7"/>
<keyword evidence="3" id="KW-0597">Phosphoprotein</keyword>
<dbReference type="SMART" id="SM00091">
    <property type="entry name" value="PAS"/>
    <property type="match status" value="1"/>
</dbReference>
<dbReference type="Gene3D" id="3.30.565.10">
    <property type="entry name" value="Histidine kinase-like ATPase, C-terminal domain"/>
    <property type="match status" value="1"/>
</dbReference>
<evidence type="ECO:0000256" key="2">
    <source>
        <dbReference type="ARBA" id="ARBA00012438"/>
    </source>
</evidence>
<dbReference type="InterPro" id="IPR035965">
    <property type="entry name" value="PAS-like_dom_sf"/>
</dbReference>
<dbReference type="EC" id="2.7.13.3" evidence="2"/>
<dbReference type="InterPro" id="IPR003594">
    <property type="entry name" value="HATPase_dom"/>
</dbReference>
<dbReference type="SUPFAM" id="SSF47384">
    <property type="entry name" value="Homodimeric domain of signal transducing histidine kinase"/>
    <property type="match status" value="1"/>
</dbReference>
<evidence type="ECO:0000256" key="7">
    <source>
        <dbReference type="ARBA" id="ARBA00022840"/>
    </source>
</evidence>
<evidence type="ECO:0000259" key="10">
    <source>
        <dbReference type="PROSITE" id="PS50109"/>
    </source>
</evidence>
<dbReference type="PRINTS" id="PR00344">
    <property type="entry name" value="BCTRLSENSOR"/>
</dbReference>
<dbReference type="GeneID" id="89497758"/>
<protein>
    <recommendedName>
        <fullName evidence="2">histidine kinase</fullName>
        <ecNumber evidence="2">2.7.13.3</ecNumber>
    </recommendedName>
</protein>
<keyword evidence="8" id="KW-0902">Two-component regulatory system</keyword>
<dbReference type="InterPro" id="IPR036890">
    <property type="entry name" value="HATPase_C_sf"/>
</dbReference>
<dbReference type="SMART" id="SM00388">
    <property type="entry name" value="HisKA"/>
    <property type="match status" value="1"/>
</dbReference>
<dbReference type="GO" id="GO:0000155">
    <property type="term" value="F:phosphorelay sensor kinase activity"/>
    <property type="evidence" value="ECO:0007669"/>
    <property type="project" value="InterPro"/>
</dbReference>
<dbReference type="SMART" id="SM00387">
    <property type="entry name" value="HATPase_c"/>
    <property type="match status" value="1"/>
</dbReference>
<dbReference type="PANTHER" id="PTHR43065:SF10">
    <property type="entry name" value="PEROXIDE STRESS-ACTIVATED HISTIDINE KINASE MAK3"/>
    <property type="match status" value="1"/>
</dbReference>
<dbReference type="PANTHER" id="PTHR43065">
    <property type="entry name" value="SENSOR HISTIDINE KINASE"/>
    <property type="match status" value="1"/>
</dbReference>
<dbReference type="SMART" id="SM00062">
    <property type="entry name" value="PBPb"/>
    <property type="match status" value="1"/>
</dbReference>
<feature type="domain" description="Histidine kinase" evidence="10">
    <location>
        <begin position="446"/>
        <end position="651"/>
    </location>
</feature>
<dbReference type="InterPro" id="IPR005467">
    <property type="entry name" value="His_kinase_dom"/>
</dbReference>
<dbReference type="GO" id="GO:0005524">
    <property type="term" value="F:ATP binding"/>
    <property type="evidence" value="ECO:0007669"/>
    <property type="project" value="UniProtKB-KW"/>
</dbReference>
<sequence length="651" mass="74189">MLIQPEKHAANKREGGDSVRNHCLWAAVLFMCLSLFPEPAGASDKVLRVAFDKELPPFAYMDENGKASGFNIDLIKAIAEENGYELEYVPLEWEDALSYLKDGKVDVLLGIKYTNRYDLVFDFSESFFTMSEVLLVPKQDSEIFTLNQLREKVVAVQRGNVGMDLLESVRRVKMLVSFNQRDALDNLIRGRADAFIGNRWTAEYLLEKANKQDEFVMRSGLINPTDYAFAVREGNYELLDKINEGLNKLYRDGTYTRLYSHYFEPYATHATDRYRKVVIGLLVVMALVSITLVTIFFWNKRLKAEVRRQTAALADVMAFQRQVLDNTESAILSLDVFGHITLVNQVTRRLLLTDDDAIGRHISALLPQLPVEQALAADKPSFYEGEFQLEQSSVRVFHYYMAPFGNAVSEHVGWIVSLQDRTEQKRLQARLISQEKMHALGQLAAGMAHELRNPLTAIKTFIDMLPKKLDDERFRSELLHYVPEEMERMNRILEDLLDYSRSKPLEIEETDLKMLVDSVLGLFAKRAVNEQVEMHIEVPQGIKVCLDRRRLKQVLINLMINALEAMSTSSVKRLHIKARESADGVELTVSDTGEGMSAEQLPHLFEPFFTTKTQGIGLGLYVSDKIMREHGGRIDVSSTKGEGTTFTLFFQ</sequence>
<dbReference type="InterPro" id="IPR004358">
    <property type="entry name" value="Sig_transdc_His_kin-like_C"/>
</dbReference>
<evidence type="ECO:0000256" key="1">
    <source>
        <dbReference type="ARBA" id="ARBA00000085"/>
    </source>
</evidence>
<proteinExistence type="predicted"/>